<name>A0A0F9U6S1_9ZZZZ</name>
<dbReference type="Gene3D" id="3.90.1150.10">
    <property type="entry name" value="Aspartate Aminotransferase, domain 1"/>
    <property type="match status" value="1"/>
</dbReference>
<dbReference type="PIRSF" id="PIRSF000390">
    <property type="entry name" value="PLP_StrS"/>
    <property type="match status" value="1"/>
</dbReference>
<dbReference type="CDD" id="cd00616">
    <property type="entry name" value="AHBA_syn"/>
    <property type="match status" value="1"/>
</dbReference>
<proteinExistence type="predicted"/>
<reference evidence="1" key="1">
    <citation type="journal article" date="2015" name="Nature">
        <title>Complex archaea that bridge the gap between prokaryotes and eukaryotes.</title>
        <authorList>
            <person name="Spang A."/>
            <person name="Saw J.H."/>
            <person name="Jorgensen S.L."/>
            <person name="Zaremba-Niedzwiedzka K."/>
            <person name="Martijn J."/>
            <person name="Lind A.E."/>
            <person name="van Eijk R."/>
            <person name="Schleper C."/>
            <person name="Guy L."/>
            <person name="Ettema T.J."/>
        </authorList>
    </citation>
    <scope>NUCLEOTIDE SEQUENCE</scope>
</reference>
<dbReference type="Gene3D" id="3.40.640.10">
    <property type="entry name" value="Type I PLP-dependent aspartate aminotransferase-like (Major domain)"/>
    <property type="match status" value="1"/>
</dbReference>
<dbReference type="GO" id="GO:0030170">
    <property type="term" value="F:pyridoxal phosphate binding"/>
    <property type="evidence" value="ECO:0007669"/>
    <property type="project" value="TreeGrafter"/>
</dbReference>
<comment type="caution">
    <text evidence="1">The sequence shown here is derived from an EMBL/GenBank/DDBJ whole genome shotgun (WGS) entry which is preliminary data.</text>
</comment>
<dbReference type="GO" id="GO:0000271">
    <property type="term" value="P:polysaccharide biosynthetic process"/>
    <property type="evidence" value="ECO:0007669"/>
    <property type="project" value="TreeGrafter"/>
</dbReference>
<dbReference type="PANTHER" id="PTHR30244:SF34">
    <property type="entry name" value="DTDP-4-AMINO-4,6-DIDEOXYGALACTOSE TRANSAMINASE"/>
    <property type="match status" value="1"/>
</dbReference>
<sequence>MIPLFKVFMPDTVFEPLKEVLTSGYIGEGEKVREFERSLIPWFDNENVLATNSCTSAIQLALRLAGVEAGDEVISTPMTCTATNMPILAIGAKIVWADIDPWTGNIDSCDVVKKVTDKTKAIICVDWGGHPCEFERLQKIADDANIKLIEDAAHAFGSFYNNKMVGSHCDFVCFSFQAVKTFTTVDGGALTCRSKEDHERGKLLRWYGIDRNEEGLRCESDIKEWGYKFHMNDVAATIGIEQIKHVAGNIAKTKFNAQKYNKAFGGMRLRLGRGSCYWLYTIRVKNRNEFMEYMKDNGIETSKVHARNDHHTCFAESRCYLPGVDEFCSEQVSIPVGWWVDTDYIIEKVKLWLHTDCR</sequence>
<gene>
    <name evidence="1" type="ORF">LCGC14_0643740</name>
</gene>
<dbReference type="PANTHER" id="PTHR30244">
    <property type="entry name" value="TRANSAMINASE"/>
    <property type="match status" value="1"/>
</dbReference>
<dbReference type="Pfam" id="PF01041">
    <property type="entry name" value="DegT_DnrJ_EryC1"/>
    <property type="match status" value="1"/>
</dbReference>
<dbReference type="GO" id="GO:0008483">
    <property type="term" value="F:transaminase activity"/>
    <property type="evidence" value="ECO:0007669"/>
    <property type="project" value="TreeGrafter"/>
</dbReference>
<dbReference type="InterPro" id="IPR015424">
    <property type="entry name" value="PyrdxlP-dep_Trfase"/>
</dbReference>
<dbReference type="InterPro" id="IPR000653">
    <property type="entry name" value="DegT/StrS_aminotransferase"/>
</dbReference>
<protein>
    <submittedName>
        <fullName evidence="1">Uncharacterized protein</fullName>
    </submittedName>
</protein>
<dbReference type="EMBL" id="LAZR01001172">
    <property type="protein sequence ID" value="KKN49343.1"/>
    <property type="molecule type" value="Genomic_DNA"/>
</dbReference>
<organism evidence="1">
    <name type="scientific">marine sediment metagenome</name>
    <dbReference type="NCBI Taxonomy" id="412755"/>
    <lineage>
        <taxon>unclassified sequences</taxon>
        <taxon>metagenomes</taxon>
        <taxon>ecological metagenomes</taxon>
    </lineage>
</organism>
<dbReference type="InterPro" id="IPR015422">
    <property type="entry name" value="PyrdxlP-dep_Trfase_small"/>
</dbReference>
<dbReference type="AlphaFoldDB" id="A0A0F9U6S1"/>
<dbReference type="InterPro" id="IPR015421">
    <property type="entry name" value="PyrdxlP-dep_Trfase_major"/>
</dbReference>
<dbReference type="SUPFAM" id="SSF53383">
    <property type="entry name" value="PLP-dependent transferases"/>
    <property type="match status" value="1"/>
</dbReference>
<accession>A0A0F9U6S1</accession>
<evidence type="ECO:0000313" key="1">
    <source>
        <dbReference type="EMBL" id="KKN49343.1"/>
    </source>
</evidence>